<reference evidence="1 2" key="1">
    <citation type="journal article" date="2020" name="ISME J.">
        <title>Comparative genomics reveals insights into cyanobacterial evolution and habitat adaptation.</title>
        <authorList>
            <person name="Chen M.Y."/>
            <person name="Teng W.K."/>
            <person name="Zhao L."/>
            <person name="Hu C.X."/>
            <person name="Zhou Y.K."/>
            <person name="Han B.P."/>
            <person name="Song L.R."/>
            <person name="Shu W.S."/>
        </authorList>
    </citation>
    <scope>NUCLEOTIDE SEQUENCE [LARGE SCALE GENOMIC DNA]</scope>
    <source>
        <strain evidence="1 2">FACHB-248</strain>
    </source>
</reference>
<dbReference type="EMBL" id="JACJTA010000104">
    <property type="protein sequence ID" value="MBD2608698.1"/>
    <property type="molecule type" value="Genomic_DNA"/>
</dbReference>
<gene>
    <name evidence="1" type="ORF">H6G81_30330</name>
</gene>
<evidence type="ECO:0000313" key="1">
    <source>
        <dbReference type="EMBL" id="MBD2608698.1"/>
    </source>
</evidence>
<organism evidence="1 2">
    <name type="scientific">Scytonema hofmannii FACHB-248</name>
    <dbReference type="NCBI Taxonomy" id="1842502"/>
    <lineage>
        <taxon>Bacteria</taxon>
        <taxon>Bacillati</taxon>
        <taxon>Cyanobacteriota</taxon>
        <taxon>Cyanophyceae</taxon>
        <taxon>Nostocales</taxon>
        <taxon>Scytonemataceae</taxon>
        <taxon>Scytonema</taxon>
    </lineage>
</organism>
<sequence length="82" mass="9162">MNSQFSENPDKTIALENFSVNQQFTGNHHNSDRPEMCVFFCSSSCLLYDSSCSIPDAIDIDLHISGHWALGNGHWAMGIGQW</sequence>
<name>A0ABR8H118_9CYAN</name>
<keyword evidence="2" id="KW-1185">Reference proteome</keyword>
<evidence type="ECO:0000313" key="2">
    <source>
        <dbReference type="Proteomes" id="UP000660380"/>
    </source>
</evidence>
<comment type="caution">
    <text evidence="1">The sequence shown here is derived from an EMBL/GenBank/DDBJ whole genome shotgun (WGS) entry which is preliminary data.</text>
</comment>
<dbReference type="Proteomes" id="UP000660380">
    <property type="component" value="Unassembled WGS sequence"/>
</dbReference>
<protein>
    <submittedName>
        <fullName evidence="1">Uncharacterized protein</fullName>
    </submittedName>
</protein>
<proteinExistence type="predicted"/>
<accession>A0ABR8H118</accession>
<dbReference type="RefSeq" id="WP_144238190.1">
    <property type="nucleotide sequence ID" value="NZ_JACJTA010000104.1"/>
</dbReference>